<dbReference type="InterPro" id="IPR032530">
    <property type="entry name" value="DUF4957"/>
</dbReference>
<dbReference type="InterPro" id="IPR003961">
    <property type="entry name" value="FN3_dom"/>
</dbReference>
<dbReference type="EMBL" id="JBBYHU010000002">
    <property type="protein sequence ID" value="MEL1239782.1"/>
    <property type="molecule type" value="Genomic_DNA"/>
</dbReference>
<evidence type="ECO:0000259" key="2">
    <source>
        <dbReference type="PROSITE" id="PS50853"/>
    </source>
</evidence>
<dbReference type="InterPro" id="IPR012334">
    <property type="entry name" value="Pectin_lyas_fold"/>
</dbReference>
<dbReference type="CDD" id="cd00063">
    <property type="entry name" value="FN3"/>
    <property type="match status" value="1"/>
</dbReference>
<reference evidence="3 4" key="1">
    <citation type="submission" date="2024-04" db="EMBL/GenBank/DDBJ databases">
        <title>Flavobacterium sp. DGU99 16S ribosomal RNA gene Genome sequencing and assembly.</title>
        <authorList>
            <person name="Park S."/>
        </authorList>
    </citation>
    <scope>NUCLEOTIDE SEQUENCE [LARGE SCALE GENOMIC DNA]</scope>
    <source>
        <strain evidence="3 4">DGU99</strain>
    </source>
</reference>
<dbReference type="InterPro" id="IPR033427">
    <property type="entry name" value="DUF5123"/>
</dbReference>
<dbReference type="SUPFAM" id="SSF51126">
    <property type="entry name" value="Pectin lyase-like"/>
    <property type="match status" value="1"/>
</dbReference>
<dbReference type="PROSITE" id="PS51257">
    <property type="entry name" value="PROKAR_LIPOPROTEIN"/>
    <property type="match status" value="1"/>
</dbReference>
<evidence type="ECO:0000313" key="4">
    <source>
        <dbReference type="Proteomes" id="UP001398556"/>
    </source>
</evidence>
<dbReference type="Gene3D" id="2.60.40.10">
    <property type="entry name" value="Immunoglobulins"/>
    <property type="match status" value="1"/>
</dbReference>
<evidence type="ECO:0000313" key="3">
    <source>
        <dbReference type="EMBL" id="MEL1239782.1"/>
    </source>
</evidence>
<dbReference type="Pfam" id="PF16318">
    <property type="entry name" value="DUF4957"/>
    <property type="match status" value="1"/>
</dbReference>
<dbReference type="RefSeq" id="WP_341699047.1">
    <property type="nucleotide sequence ID" value="NZ_JBBYHU010000002.1"/>
</dbReference>
<dbReference type="Gene3D" id="2.160.20.10">
    <property type="entry name" value="Single-stranded right-handed beta-helix, Pectin lyase-like"/>
    <property type="match status" value="1"/>
</dbReference>
<feature type="chain" id="PRO_5047024831" evidence="1">
    <location>
        <begin position="22"/>
        <end position="514"/>
    </location>
</feature>
<sequence>MKKFIIKIVLASLFVTGTLISCTGYNEDVIDMLEVNRAFAPIQLTATIRTQTTVELNWTPRDNVDHYVVEFSADDPNFTSIVKTVNVDASELPIKIPMEGETVYSIRVKAIVNGLEDSNWTTITATTLTEQIFTGIIDGDILGTQATLRWIPNSNVTQIKLSPGDITHVITAQEKMDGMATITGLSGETAYTATLYNGTKVRGVQTFTTGVDVGDATLVKPTDDLLQKIADATSGAVLVLEPGDYTAQTATITLAKSITLRGLRSFNKPLLKLNFLLTAGTVNVSLIDLDLSGGSTMTDLVRYNEASNNYGTLLYSGCNIHDFTRSLVAANIAAKITSFTVENSIVKNVNTAAGGDFIDFRLSYVGDIMVKNNTFNNCSPERDFVRVDATTNFTGNINVTLENNTMYKVSNSSTTTYRRIFYTRFSTHTLVSKNNIFDSTNALYANQSTTSTPTFTNNNYTNTANLITVAASPIKYDASGTSLDPGFTNAATGDFTISNQTLKDRLVGDSRWIK</sequence>
<name>A0ABU9HJA1_9FLAO</name>
<dbReference type="InterPro" id="IPR011050">
    <property type="entry name" value="Pectin_lyase_fold/virulence"/>
</dbReference>
<dbReference type="Proteomes" id="UP001398556">
    <property type="component" value="Unassembled WGS sequence"/>
</dbReference>
<protein>
    <submittedName>
        <fullName evidence="3">DUF5123 domain-containing protein</fullName>
    </submittedName>
</protein>
<keyword evidence="1" id="KW-0732">Signal</keyword>
<feature type="domain" description="Fibronectin type-III" evidence="2">
    <location>
        <begin position="40"/>
        <end position="132"/>
    </location>
</feature>
<gene>
    <name evidence="3" type="ORF">AAEO59_01870</name>
</gene>
<evidence type="ECO:0000256" key="1">
    <source>
        <dbReference type="SAM" id="SignalP"/>
    </source>
</evidence>
<feature type="signal peptide" evidence="1">
    <location>
        <begin position="1"/>
        <end position="21"/>
    </location>
</feature>
<dbReference type="PROSITE" id="PS50853">
    <property type="entry name" value="FN3"/>
    <property type="match status" value="1"/>
</dbReference>
<dbReference type="InterPro" id="IPR036116">
    <property type="entry name" value="FN3_sf"/>
</dbReference>
<comment type="caution">
    <text evidence="3">The sequence shown here is derived from an EMBL/GenBank/DDBJ whole genome shotgun (WGS) entry which is preliminary data.</text>
</comment>
<dbReference type="InterPro" id="IPR013783">
    <property type="entry name" value="Ig-like_fold"/>
</dbReference>
<accession>A0ABU9HJA1</accession>
<proteinExistence type="predicted"/>
<keyword evidence="4" id="KW-1185">Reference proteome</keyword>
<dbReference type="SUPFAM" id="SSF49265">
    <property type="entry name" value="Fibronectin type III"/>
    <property type="match status" value="1"/>
</dbReference>
<organism evidence="3 4">
    <name type="scientific">Flavobacterium flavipallidum</name>
    <dbReference type="NCBI Taxonomy" id="3139140"/>
    <lineage>
        <taxon>Bacteria</taxon>
        <taxon>Pseudomonadati</taxon>
        <taxon>Bacteroidota</taxon>
        <taxon>Flavobacteriia</taxon>
        <taxon>Flavobacteriales</taxon>
        <taxon>Flavobacteriaceae</taxon>
        <taxon>Flavobacterium</taxon>
    </lineage>
</organism>
<dbReference type="Pfam" id="PF17161">
    <property type="entry name" value="DUF5123"/>
    <property type="match status" value="1"/>
</dbReference>